<accession>A0ABU0T102</accession>
<sequence>MPARVPEDGAVEERGTTTGVRDRSAAETAVGGGRSRRVERIMSAINREPLTAPHRTRNDAVLAMGVAVLAVAIALMGGEGTWPGPLGWTLLLAGHVPLVWRRRSPVAALLGVAACVAPYHALDNNHALPIPATLLALYTVAATGTVRRTLLTGVAVLGPTVIINGLTNPKGALEFLRISGWIIAILFIGIDVRYYRRYVASIVDRAERAERTREEEARRRVAEERLRIARDLHDLLAHSITLIGVQTSVAAHVLTADPERLDRKAVAQALDDIAGTCRTARGELRTTLEVLRAHDAVVGVGTDLGAGAGPGSVSGPGDMRGPLPGIDGLAGLAESGRVAGAKVELSVRADGIPPSVGAAAYRIVQEALTNAVRHGGREDLTVRVGLWTADGALLVSVKDDGTGGDADVGGAAGPSGGTPGFGLVGMRERARSVGGTLDAGPGPAEGFEVTATLPLPREDEAR</sequence>
<comment type="catalytic activity">
    <reaction evidence="1">
        <text>ATP + protein L-histidine = ADP + protein N-phospho-L-histidine.</text>
        <dbReference type="EC" id="2.7.13.3"/>
    </reaction>
</comment>
<dbReference type="CDD" id="cd16917">
    <property type="entry name" value="HATPase_UhpB-NarQ-NarX-like"/>
    <property type="match status" value="1"/>
</dbReference>
<dbReference type="InterPro" id="IPR055558">
    <property type="entry name" value="DUF7134"/>
</dbReference>
<dbReference type="Pfam" id="PF23539">
    <property type="entry name" value="DUF7134"/>
    <property type="match status" value="1"/>
</dbReference>
<dbReference type="Proteomes" id="UP001230328">
    <property type="component" value="Unassembled WGS sequence"/>
</dbReference>
<keyword evidence="11" id="KW-1133">Transmembrane helix</keyword>
<evidence type="ECO:0000256" key="1">
    <source>
        <dbReference type="ARBA" id="ARBA00000085"/>
    </source>
</evidence>
<evidence type="ECO:0000256" key="10">
    <source>
        <dbReference type="SAM" id="MobiDB-lite"/>
    </source>
</evidence>
<dbReference type="Gene3D" id="1.20.5.1930">
    <property type="match status" value="1"/>
</dbReference>
<feature type="region of interest" description="Disordered" evidence="10">
    <location>
        <begin position="1"/>
        <end position="33"/>
    </location>
</feature>
<reference evidence="13 14" key="1">
    <citation type="submission" date="2023-07" db="EMBL/GenBank/DDBJ databases">
        <title>Comparative genomics of wheat-associated soil bacteria to identify genetic determinants of phenazine resistance.</title>
        <authorList>
            <person name="Mouncey N."/>
        </authorList>
    </citation>
    <scope>NUCLEOTIDE SEQUENCE [LARGE SCALE GENOMIC DNA]</scope>
    <source>
        <strain evidence="13 14">V2I4</strain>
    </source>
</reference>
<name>A0ABU0T102_9ACTN</name>
<gene>
    <name evidence="13" type="ORF">QF035_006960</name>
</gene>
<evidence type="ECO:0000259" key="12">
    <source>
        <dbReference type="SMART" id="SM00387"/>
    </source>
</evidence>
<keyword evidence="14" id="KW-1185">Reference proteome</keyword>
<dbReference type="InterPro" id="IPR036890">
    <property type="entry name" value="HATPase_C_sf"/>
</dbReference>
<protein>
    <recommendedName>
        <fullName evidence="2">histidine kinase</fullName>
        <ecNumber evidence="2">2.7.13.3</ecNumber>
    </recommendedName>
</protein>
<dbReference type="InterPro" id="IPR011712">
    <property type="entry name" value="Sig_transdc_His_kin_sub3_dim/P"/>
</dbReference>
<evidence type="ECO:0000313" key="14">
    <source>
        <dbReference type="Proteomes" id="UP001230328"/>
    </source>
</evidence>
<feature type="transmembrane region" description="Helical" evidence="11">
    <location>
        <begin position="149"/>
        <end position="166"/>
    </location>
</feature>
<evidence type="ECO:0000313" key="13">
    <source>
        <dbReference type="EMBL" id="MDQ1029378.1"/>
    </source>
</evidence>
<keyword evidence="11" id="KW-0472">Membrane</keyword>
<dbReference type="Pfam" id="PF07730">
    <property type="entry name" value="HisKA_3"/>
    <property type="match status" value="1"/>
</dbReference>
<dbReference type="InterPro" id="IPR050482">
    <property type="entry name" value="Sensor_HK_TwoCompSys"/>
</dbReference>
<feature type="transmembrane region" description="Helical" evidence="11">
    <location>
        <begin position="60"/>
        <end position="76"/>
    </location>
</feature>
<keyword evidence="6 13" id="KW-0418">Kinase</keyword>
<dbReference type="EC" id="2.7.13.3" evidence="2"/>
<organism evidence="13 14">
    <name type="scientific">Streptomyces umbrinus</name>
    <dbReference type="NCBI Taxonomy" id="67370"/>
    <lineage>
        <taxon>Bacteria</taxon>
        <taxon>Bacillati</taxon>
        <taxon>Actinomycetota</taxon>
        <taxon>Actinomycetes</taxon>
        <taxon>Kitasatosporales</taxon>
        <taxon>Streptomycetaceae</taxon>
        <taxon>Streptomyces</taxon>
        <taxon>Streptomyces phaeochromogenes group</taxon>
    </lineage>
</organism>
<keyword evidence="9" id="KW-0175">Coiled coil</keyword>
<feature type="transmembrane region" description="Helical" evidence="11">
    <location>
        <begin position="178"/>
        <end position="195"/>
    </location>
</feature>
<evidence type="ECO:0000256" key="8">
    <source>
        <dbReference type="ARBA" id="ARBA00023012"/>
    </source>
</evidence>
<evidence type="ECO:0000256" key="9">
    <source>
        <dbReference type="SAM" id="Coils"/>
    </source>
</evidence>
<dbReference type="GO" id="GO:0016301">
    <property type="term" value="F:kinase activity"/>
    <property type="evidence" value="ECO:0007669"/>
    <property type="project" value="UniProtKB-KW"/>
</dbReference>
<dbReference type="EMBL" id="JAUSZI010000002">
    <property type="protein sequence ID" value="MDQ1029378.1"/>
    <property type="molecule type" value="Genomic_DNA"/>
</dbReference>
<dbReference type="InterPro" id="IPR003594">
    <property type="entry name" value="HATPase_dom"/>
</dbReference>
<evidence type="ECO:0000256" key="2">
    <source>
        <dbReference type="ARBA" id="ARBA00012438"/>
    </source>
</evidence>
<evidence type="ECO:0000256" key="4">
    <source>
        <dbReference type="ARBA" id="ARBA00022679"/>
    </source>
</evidence>
<feature type="region of interest" description="Disordered" evidence="10">
    <location>
        <begin position="433"/>
        <end position="462"/>
    </location>
</feature>
<evidence type="ECO:0000256" key="7">
    <source>
        <dbReference type="ARBA" id="ARBA00022840"/>
    </source>
</evidence>
<evidence type="ECO:0000256" key="3">
    <source>
        <dbReference type="ARBA" id="ARBA00022553"/>
    </source>
</evidence>
<keyword evidence="3" id="KW-0597">Phosphoprotein</keyword>
<feature type="domain" description="Histidine kinase/HSP90-like ATPase" evidence="12">
    <location>
        <begin position="355"/>
        <end position="457"/>
    </location>
</feature>
<dbReference type="SMART" id="SM00387">
    <property type="entry name" value="HATPase_c"/>
    <property type="match status" value="1"/>
</dbReference>
<proteinExistence type="predicted"/>
<evidence type="ECO:0000256" key="5">
    <source>
        <dbReference type="ARBA" id="ARBA00022741"/>
    </source>
</evidence>
<keyword evidence="11" id="KW-0812">Transmembrane</keyword>
<dbReference type="Gene3D" id="3.30.565.10">
    <property type="entry name" value="Histidine kinase-like ATPase, C-terminal domain"/>
    <property type="match status" value="1"/>
</dbReference>
<evidence type="ECO:0000256" key="11">
    <source>
        <dbReference type="SAM" id="Phobius"/>
    </source>
</evidence>
<dbReference type="Pfam" id="PF02518">
    <property type="entry name" value="HATPase_c"/>
    <property type="match status" value="1"/>
</dbReference>
<keyword evidence="8" id="KW-0902">Two-component regulatory system</keyword>
<dbReference type="PANTHER" id="PTHR24421:SF10">
    <property type="entry name" value="NITRATE_NITRITE SENSOR PROTEIN NARQ"/>
    <property type="match status" value="1"/>
</dbReference>
<dbReference type="SUPFAM" id="SSF55874">
    <property type="entry name" value="ATPase domain of HSP90 chaperone/DNA topoisomerase II/histidine kinase"/>
    <property type="match status" value="1"/>
</dbReference>
<keyword evidence="4" id="KW-0808">Transferase</keyword>
<evidence type="ECO:0000256" key="6">
    <source>
        <dbReference type="ARBA" id="ARBA00022777"/>
    </source>
</evidence>
<comment type="caution">
    <text evidence="13">The sequence shown here is derived from an EMBL/GenBank/DDBJ whole genome shotgun (WGS) entry which is preliminary data.</text>
</comment>
<keyword evidence="7" id="KW-0067">ATP-binding</keyword>
<feature type="compositionally biased region" description="Basic and acidic residues" evidence="10">
    <location>
        <begin position="1"/>
        <end position="25"/>
    </location>
</feature>
<feature type="coiled-coil region" evidence="9">
    <location>
        <begin position="199"/>
        <end position="226"/>
    </location>
</feature>
<dbReference type="PANTHER" id="PTHR24421">
    <property type="entry name" value="NITRATE/NITRITE SENSOR PROTEIN NARX-RELATED"/>
    <property type="match status" value="1"/>
</dbReference>
<keyword evidence="5" id="KW-0547">Nucleotide-binding</keyword>